<dbReference type="AlphaFoldDB" id="A0A2P2QPW3"/>
<dbReference type="EMBL" id="GGEC01088592">
    <property type="protein sequence ID" value="MBX69076.1"/>
    <property type="molecule type" value="Transcribed_RNA"/>
</dbReference>
<protein>
    <submittedName>
        <fullName evidence="2">Uncharacterized protein</fullName>
    </submittedName>
</protein>
<organism evidence="2">
    <name type="scientific">Rhizophora mucronata</name>
    <name type="common">Asiatic mangrove</name>
    <dbReference type="NCBI Taxonomy" id="61149"/>
    <lineage>
        <taxon>Eukaryota</taxon>
        <taxon>Viridiplantae</taxon>
        <taxon>Streptophyta</taxon>
        <taxon>Embryophyta</taxon>
        <taxon>Tracheophyta</taxon>
        <taxon>Spermatophyta</taxon>
        <taxon>Magnoliopsida</taxon>
        <taxon>eudicotyledons</taxon>
        <taxon>Gunneridae</taxon>
        <taxon>Pentapetalae</taxon>
        <taxon>rosids</taxon>
        <taxon>fabids</taxon>
        <taxon>Malpighiales</taxon>
        <taxon>Rhizophoraceae</taxon>
        <taxon>Rhizophora</taxon>
    </lineage>
</organism>
<proteinExistence type="predicted"/>
<feature type="compositionally biased region" description="Basic and acidic residues" evidence="1">
    <location>
        <begin position="41"/>
        <end position="55"/>
    </location>
</feature>
<name>A0A2P2QPW3_RHIMU</name>
<feature type="compositionally biased region" description="Basic and acidic residues" evidence="1">
    <location>
        <begin position="19"/>
        <end position="31"/>
    </location>
</feature>
<feature type="region of interest" description="Disordered" evidence="1">
    <location>
        <begin position="1"/>
        <end position="55"/>
    </location>
</feature>
<evidence type="ECO:0000256" key="1">
    <source>
        <dbReference type="SAM" id="MobiDB-lite"/>
    </source>
</evidence>
<accession>A0A2P2QPW3</accession>
<sequence>MYRSLRKPIRMKKQYLRSKNGESKQIQKDKSNSCCLSMTDTKGHIKADKRQTFTR</sequence>
<evidence type="ECO:0000313" key="2">
    <source>
        <dbReference type="EMBL" id="MBX69076.1"/>
    </source>
</evidence>
<feature type="compositionally biased region" description="Basic residues" evidence="1">
    <location>
        <begin position="1"/>
        <end position="16"/>
    </location>
</feature>
<reference evidence="2" key="1">
    <citation type="submission" date="2018-02" db="EMBL/GenBank/DDBJ databases">
        <title>Rhizophora mucronata_Transcriptome.</title>
        <authorList>
            <person name="Meera S.P."/>
            <person name="Sreeshan A."/>
            <person name="Augustine A."/>
        </authorList>
    </citation>
    <scope>NUCLEOTIDE SEQUENCE</scope>
    <source>
        <tissue evidence="2">Leaf</tissue>
    </source>
</reference>